<dbReference type="Proteomes" id="UP000469011">
    <property type="component" value="Unassembled WGS sequence"/>
</dbReference>
<dbReference type="InterPro" id="IPR043504">
    <property type="entry name" value="Peptidase_S1_PA_chymotrypsin"/>
</dbReference>
<dbReference type="GO" id="GO:0006508">
    <property type="term" value="P:proteolysis"/>
    <property type="evidence" value="ECO:0007669"/>
    <property type="project" value="UniProtKB-KW"/>
</dbReference>
<dbReference type="AlphaFoldDB" id="A0A6N9T6G3"/>
<evidence type="ECO:0000313" key="9">
    <source>
        <dbReference type="Proteomes" id="UP000469011"/>
    </source>
</evidence>
<feature type="chain" id="PRO_5027146396" description="Serine protease" evidence="6">
    <location>
        <begin position="35"/>
        <end position="355"/>
    </location>
</feature>
<evidence type="ECO:0000256" key="6">
    <source>
        <dbReference type="RuleBase" id="RU004296"/>
    </source>
</evidence>
<evidence type="ECO:0000256" key="5">
    <source>
        <dbReference type="ARBA" id="ARBA00022825"/>
    </source>
</evidence>
<keyword evidence="3 6" id="KW-0732">Signal</keyword>
<comment type="caution">
    <text evidence="8">The sequence shown here is derived from an EMBL/GenBank/DDBJ whole genome shotgun (WGS) entry which is preliminary data.</text>
</comment>
<dbReference type="Gene3D" id="2.40.10.10">
    <property type="entry name" value="Trypsin-like serine proteases"/>
    <property type="match status" value="2"/>
</dbReference>
<feature type="signal peptide" evidence="6">
    <location>
        <begin position="1"/>
        <end position="34"/>
    </location>
</feature>
<feature type="compositionally biased region" description="Low complexity" evidence="7">
    <location>
        <begin position="287"/>
        <end position="325"/>
    </location>
</feature>
<evidence type="ECO:0000256" key="4">
    <source>
        <dbReference type="ARBA" id="ARBA00022801"/>
    </source>
</evidence>
<dbReference type="EC" id="3.4.21.-" evidence="6"/>
<dbReference type="PANTHER" id="PTHR36234">
    <property type="entry name" value="LYSYL ENDOPEPTIDASE"/>
    <property type="match status" value="1"/>
</dbReference>
<feature type="region of interest" description="Disordered" evidence="7">
    <location>
        <begin position="287"/>
        <end position="355"/>
    </location>
</feature>
<dbReference type="Pfam" id="PF13365">
    <property type="entry name" value="Trypsin_2"/>
    <property type="match status" value="1"/>
</dbReference>
<dbReference type="RefSeq" id="WP_163465430.1">
    <property type="nucleotide sequence ID" value="NZ_JAAAMG010000022.1"/>
</dbReference>
<accession>A0A6N9T6G3</accession>
<dbReference type="GO" id="GO:0008236">
    <property type="term" value="F:serine-type peptidase activity"/>
    <property type="evidence" value="ECO:0007669"/>
    <property type="project" value="UniProtKB-KW"/>
</dbReference>
<dbReference type="InterPro" id="IPR009003">
    <property type="entry name" value="Peptidase_S1_PA"/>
</dbReference>
<dbReference type="PRINTS" id="PR00839">
    <property type="entry name" value="V8PROTEASE"/>
</dbReference>
<keyword evidence="5 6" id="KW-0720">Serine protease</keyword>
<keyword evidence="2 6" id="KW-0645">Protease</keyword>
<evidence type="ECO:0000313" key="8">
    <source>
        <dbReference type="EMBL" id="NDW06973.1"/>
    </source>
</evidence>
<dbReference type="PANTHER" id="PTHR36234:SF5">
    <property type="entry name" value="LYSYL ENDOPEPTIDASE"/>
    <property type="match status" value="1"/>
</dbReference>
<proteinExistence type="inferred from homology"/>
<dbReference type="InterPro" id="IPR008256">
    <property type="entry name" value="Peptidase_S1B"/>
</dbReference>
<name>A0A6N9T6G3_9HYPH</name>
<evidence type="ECO:0000256" key="7">
    <source>
        <dbReference type="SAM" id="MobiDB-lite"/>
    </source>
</evidence>
<protein>
    <recommendedName>
        <fullName evidence="6">Serine protease</fullName>
        <ecNumber evidence="6">3.4.21.-</ecNumber>
    </recommendedName>
</protein>
<gene>
    <name evidence="8" type="ORF">GTK09_21395</name>
</gene>
<keyword evidence="4 6" id="KW-0378">Hydrolase</keyword>
<evidence type="ECO:0000256" key="3">
    <source>
        <dbReference type="ARBA" id="ARBA00022729"/>
    </source>
</evidence>
<keyword evidence="9" id="KW-1185">Reference proteome</keyword>
<sequence length="355" mass="37751">MARPFDEPCRSGNARKRRLAAFLTAAMLGTVVFASNASAIDFKLPVEDYGKVVLPLRQSLGDAARDVVDRQNVFEPIGLLRDDDPMRRLSRAIGRLDLKVEENGKEFLSTCTATIVEGNLVLTNYHCIPGFSGKVLEASLLLDYYGPDSQTIRIPVDTAPVENDPKLDYSLSRLAGPPPADILPVPFSRERSRPLERLTIVHHPAGQPKMMTQFRCYAADKQEDGPLLRHRCDTLPGSSGALIFNSDRQVVGIHHSGGLNENDPSSFNEGSNTVDIIGESAFLHLPPASGGDASAPVAAAAPASSSGTSTTSAAVARQPAAADPAITPQPAFGASQNEVIGGTGSAKPYNDILGQ</sequence>
<organism evidence="8 9">
    <name type="scientific">Jiella pacifica</name>
    <dbReference type="NCBI Taxonomy" id="2696469"/>
    <lineage>
        <taxon>Bacteria</taxon>
        <taxon>Pseudomonadati</taxon>
        <taxon>Pseudomonadota</taxon>
        <taxon>Alphaproteobacteria</taxon>
        <taxon>Hyphomicrobiales</taxon>
        <taxon>Aurantimonadaceae</taxon>
        <taxon>Jiella</taxon>
    </lineage>
</organism>
<dbReference type="EMBL" id="JAAAMG010000022">
    <property type="protein sequence ID" value="NDW06973.1"/>
    <property type="molecule type" value="Genomic_DNA"/>
</dbReference>
<reference evidence="8 9" key="1">
    <citation type="submission" date="2020-01" db="EMBL/GenBank/DDBJ databases">
        <title>Jiella pacifica sp. nov.</title>
        <authorList>
            <person name="Xue Z."/>
            <person name="Zhu S."/>
            <person name="Chen J."/>
            <person name="Yang J."/>
        </authorList>
    </citation>
    <scope>NUCLEOTIDE SEQUENCE [LARGE SCALE GENOMIC DNA]</scope>
    <source>
        <strain evidence="8 9">40Bstr34</strain>
    </source>
</reference>
<evidence type="ECO:0000256" key="2">
    <source>
        <dbReference type="ARBA" id="ARBA00022670"/>
    </source>
</evidence>
<evidence type="ECO:0000256" key="1">
    <source>
        <dbReference type="ARBA" id="ARBA00008764"/>
    </source>
</evidence>
<comment type="similarity">
    <text evidence="1 6">Belongs to the peptidase S1B family.</text>
</comment>
<dbReference type="SUPFAM" id="SSF50494">
    <property type="entry name" value="Trypsin-like serine proteases"/>
    <property type="match status" value="1"/>
</dbReference>